<keyword evidence="3" id="KW-0479">Metal-binding</keyword>
<dbReference type="SUPFAM" id="SSF57938">
    <property type="entry name" value="DnaJ/Hsp40 cysteine-rich domain"/>
    <property type="match status" value="1"/>
</dbReference>
<organism evidence="12">
    <name type="scientific">freshwater metagenome</name>
    <dbReference type="NCBI Taxonomy" id="449393"/>
    <lineage>
        <taxon>unclassified sequences</taxon>
        <taxon>metagenomes</taxon>
        <taxon>ecological metagenomes</taxon>
    </lineage>
</organism>
<dbReference type="PROSITE" id="PS50076">
    <property type="entry name" value="DNAJ_2"/>
    <property type="match status" value="1"/>
</dbReference>
<keyword evidence="5" id="KW-0863">Zinc-finger</keyword>
<dbReference type="GO" id="GO:0031072">
    <property type="term" value="F:heat shock protein binding"/>
    <property type="evidence" value="ECO:0007669"/>
    <property type="project" value="InterPro"/>
</dbReference>
<dbReference type="GO" id="GO:0009408">
    <property type="term" value="P:response to heat"/>
    <property type="evidence" value="ECO:0007669"/>
    <property type="project" value="InterPro"/>
</dbReference>
<dbReference type="NCBIfam" id="TIGR02349">
    <property type="entry name" value="DnaJ_bact"/>
    <property type="match status" value="1"/>
</dbReference>
<dbReference type="PRINTS" id="PR00625">
    <property type="entry name" value="JDOMAIN"/>
</dbReference>
<dbReference type="InterPro" id="IPR002939">
    <property type="entry name" value="DnaJ_C"/>
</dbReference>
<dbReference type="GO" id="GO:0008270">
    <property type="term" value="F:zinc ion binding"/>
    <property type="evidence" value="ECO:0007669"/>
    <property type="project" value="UniProtKB-KW"/>
</dbReference>
<dbReference type="PROSITE" id="PS51188">
    <property type="entry name" value="ZF_CR"/>
    <property type="match status" value="1"/>
</dbReference>
<dbReference type="FunFam" id="2.10.230.10:FF:000002">
    <property type="entry name" value="Molecular chaperone DnaJ"/>
    <property type="match status" value="1"/>
</dbReference>
<dbReference type="EMBL" id="CAFBPN010000066">
    <property type="protein sequence ID" value="CAB5025490.1"/>
    <property type="molecule type" value="Genomic_DNA"/>
</dbReference>
<dbReference type="InterPro" id="IPR012724">
    <property type="entry name" value="DnaJ"/>
</dbReference>
<dbReference type="PANTHER" id="PTHR43096:SF48">
    <property type="entry name" value="CHAPERONE PROTEIN DNAJ"/>
    <property type="match status" value="1"/>
</dbReference>
<dbReference type="SMART" id="SM00271">
    <property type="entry name" value="DnaJ"/>
    <property type="match status" value="1"/>
</dbReference>
<evidence type="ECO:0000256" key="2">
    <source>
        <dbReference type="ARBA" id="ARBA00022705"/>
    </source>
</evidence>
<dbReference type="CDD" id="cd10747">
    <property type="entry name" value="DnaJ_C"/>
    <property type="match status" value="1"/>
</dbReference>
<dbReference type="GO" id="GO:0042026">
    <property type="term" value="P:protein refolding"/>
    <property type="evidence" value="ECO:0007669"/>
    <property type="project" value="TreeGrafter"/>
</dbReference>
<proteinExistence type="inferred from homology"/>
<evidence type="ECO:0000259" key="10">
    <source>
        <dbReference type="PROSITE" id="PS51188"/>
    </source>
</evidence>
<evidence type="ECO:0000256" key="5">
    <source>
        <dbReference type="ARBA" id="ARBA00022771"/>
    </source>
</evidence>
<sequence length="381" mass="39952">MASDFYDILEVGRGASVEELKKAYRKRARELHPDANPGDATAENKFKELSRAYEVLSDPQQRAQYDRFGEAGLGGAGGGGDPFSGGGLGDIFEAFFGGNSPFGGGGNGFGGRGQNAGPPRGQDLEVIADLTFEQAVFGGTVPVTLRTALRCDDCSGSGAGSGTKPVTCSDCDGAGQVRRVRQSLLGQMVSASPCQRCSGIGQVVSTPCTSCKGEGRIVENATYQIDVPGGVDTGATLRLNGRGAVGPRGGAAGDLYVHIRVAAHATLQRDEYDLIAVQNLGIATATLGTTVNIETLDGTEEVTIPHGTQHGQEFVLRGRGVTHLNSGGKRRGDLRIIVQIEVPTKLTDEEDALLRKFAELRGETVKDHEKGLKSKLKSAFS</sequence>
<keyword evidence="7" id="KW-0346">Stress response</keyword>
<keyword evidence="2" id="KW-0235">DNA replication</keyword>
<dbReference type="HAMAP" id="MF_01152">
    <property type="entry name" value="DnaJ"/>
    <property type="match status" value="1"/>
</dbReference>
<dbReference type="EMBL" id="CAFBQU010000004">
    <property type="protein sequence ID" value="CAB5060438.1"/>
    <property type="molecule type" value="Genomic_DNA"/>
</dbReference>
<dbReference type="Pfam" id="PF01556">
    <property type="entry name" value="DnaJ_C"/>
    <property type="match status" value="1"/>
</dbReference>
<dbReference type="CDD" id="cd10719">
    <property type="entry name" value="DnaJ_zf"/>
    <property type="match status" value="1"/>
</dbReference>
<dbReference type="SUPFAM" id="SSF46565">
    <property type="entry name" value="Chaperone J-domain"/>
    <property type="match status" value="1"/>
</dbReference>
<dbReference type="InterPro" id="IPR036410">
    <property type="entry name" value="HSP_DnaJ_Cys-rich_dom_sf"/>
</dbReference>
<dbReference type="Gene3D" id="2.10.230.10">
    <property type="entry name" value="Heat shock protein DnaJ, cysteine-rich domain"/>
    <property type="match status" value="1"/>
</dbReference>
<dbReference type="PANTHER" id="PTHR43096">
    <property type="entry name" value="DNAJ HOMOLOG 1, MITOCHONDRIAL-RELATED"/>
    <property type="match status" value="1"/>
</dbReference>
<evidence type="ECO:0000256" key="8">
    <source>
        <dbReference type="ARBA" id="ARBA00023186"/>
    </source>
</evidence>
<dbReference type="InterPro" id="IPR001623">
    <property type="entry name" value="DnaJ_domain"/>
</dbReference>
<feature type="domain" description="CR-type" evidence="10">
    <location>
        <begin position="138"/>
        <end position="220"/>
    </location>
</feature>
<keyword evidence="4" id="KW-0677">Repeat</keyword>
<dbReference type="Gene3D" id="1.10.287.110">
    <property type="entry name" value="DnaJ domain"/>
    <property type="match status" value="1"/>
</dbReference>
<dbReference type="Gene3D" id="2.60.260.20">
    <property type="entry name" value="Urease metallochaperone UreE, N-terminal domain"/>
    <property type="match status" value="2"/>
</dbReference>
<dbReference type="NCBIfam" id="NF008035">
    <property type="entry name" value="PRK10767.1"/>
    <property type="match status" value="1"/>
</dbReference>
<dbReference type="GO" id="GO:0006260">
    <property type="term" value="P:DNA replication"/>
    <property type="evidence" value="ECO:0007669"/>
    <property type="project" value="UniProtKB-KW"/>
</dbReference>
<dbReference type="InterPro" id="IPR036869">
    <property type="entry name" value="J_dom_sf"/>
</dbReference>
<evidence type="ECO:0000256" key="4">
    <source>
        <dbReference type="ARBA" id="ARBA00022737"/>
    </source>
</evidence>
<name>A0A6J7U8A3_9ZZZZ</name>
<dbReference type="Pfam" id="PF00226">
    <property type="entry name" value="DnaJ"/>
    <property type="match status" value="1"/>
</dbReference>
<dbReference type="FunFam" id="2.60.260.20:FF:000005">
    <property type="entry name" value="Chaperone protein dnaJ 1, mitochondrial"/>
    <property type="match status" value="1"/>
</dbReference>
<evidence type="ECO:0000256" key="7">
    <source>
        <dbReference type="ARBA" id="ARBA00023016"/>
    </source>
</evidence>
<dbReference type="GO" id="GO:0051082">
    <property type="term" value="F:unfolded protein binding"/>
    <property type="evidence" value="ECO:0007669"/>
    <property type="project" value="InterPro"/>
</dbReference>
<dbReference type="InterPro" id="IPR001305">
    <property type="entry name" value="HSP_DnaJ_Cys-rich_dom"/>
</dbReference>
<keyword evidence="8" id="KW-0143">Chaperone</keyword>
<evidence type="ECO:0000313" key="11">
    <source>
        <dbReference type="EMBL" id="CAB5025490.1"/>
    </source>
</evidence>
<evidence type="ECO:0000256" key="1">
    <source>
        <dbReference type="ARBA" id="ARBA00022490"/>
    </source>
</evidence>
<keyword evidence="6" id="KW-0862">Zinc</keyword>
<dbReference type="InterPro" id="IPR008971">
    <property type="entry name" value="HSP40/DnaJ_pept-bd"/>
</dbReference>
<dbReference type="AlphaFoldDB" id="A0A6J7U8A3"/>
<dbReference type="InterPro" id="IPR018253">
    <property type="entry name" value="DnaJ_domain_CS"/>
</dbReference>
<evidence type="ECO:0000256" key="6">
    <source>
        <dbReference type="ARBA" id="ARBA00022833"/>
    </source>
</evidence>
<dbReference type="SUPFAM" id="SSF49493">
    <property type="entry name" value="HSP40/DnaJ peptide-binding domain"/>
    <property type="match status" value="2"/>
</dbReference>
<dbReference type="GO" id="GO:0005737">
    <property type="term" value="C:cytoplasm"/>
    <property type="evidence" value="ECO:0007669"/>
    <property type="project" value="TreeGrafter"/>
</dbReference>
<gene>
    <name evidence="11" type="ORF">UFOPK4098_01114</name>
    <name evidence="12" type="ORF">UFOPK4347_00282</name>
</gene>
<evidence type="ECO:0000256" key="3">
    <source>
        <dbReference type="ARBA" id="ARBA00022723"/>
    </source>
</evidence>
<dbReference type="Pfam" id="PF00684">
    <property type="entry name" value="DnaJ_CXXCXGXG"/>
    <property type="match status" value="1"/>
</dbReference>
<reference evidence="12" key="1">
    <citation type="submission" date="2020-05" db="EMBL/GenBank/DDBJ databases">
        <authorList>
            <person name="Chiriac C."/>
            <person name="Salcher M."/>
            <person name="Ghai R."/>
            <person name="Kavagutti S V."/>
        </authorList>
    </citation>
    <scope>NUCLEOTIDE SEQUENCE</scope>
</reference>
<dbReference type="GO" id="GO:0005524">
    <property type="term" value="F:ATP binding"/>
    <property type="evidence" value="ECO:0007669"/>
    <property type="project" value="InterPro"/>
</dbReference>
<keyword evidence="1" id="KW-0963">Cytoplasm</keyword>
<evidence type="ECO:0000313" key="12">
    <source>
        <dbReference type="EMBL" id="CAB5060438.1"/>
    </source>
</evidence>
<feature type="domain" description="J" evidence="9">
    <location>
        <begin position="4"/>
        <end position="69"/>
    </location>
</feature>
<accession>A0A6J7U8A3</accession>
<dbReference type="CDD" id="cd06257">
    <property type="entry name" value="DnaJ"/>
    <property type="match status" value="1"/>
</dbReference>
<evidence type="ECO:0000259" key="9">
    <source>
        <dbReference type="PROSITE" id="PS50076"/>
    </source>
</evidence>
<dbReference type="PROSITE" id="PS00636">
    <property type="entry name" value="DNAJ_1"/>
    <property type="match status" value="1"/>
</dbReference>
<protein>
    <submittedName>
        <fullName evidence="12">Unannotated protein</fullName>
    </submittedName>
</protein>